<name>A0A0H2RGV6_9AGAM</name>
<reference evidence="2 3" key="1">
    <citation type="submission" date="2015-04" db="EMBL/GenBank/DDBJ databases">
        <title>Complete genome sequence of Schizopora paradoxa KUC8140, a cosmopolitan wood degrader in East Asia.</title>
        <authorList>
            <consortium name="DOE Joint Genome Institute"/>
            <person name="Min B."/>
            <person name="Park H."/>
            <person name="Jang Y."/>
            <person name="Kim J.-J."/>
            <person name="Kim K.H."/>
            <person name="Pangilinan J."/>
            <person name="Lipzen A."/>
            <person name="Riley R."/>
            <person name="Grigoriev I.V."/>
            <person name="Spatafora J.W."/>
            <person name="Choi I.-G."/>
        </authorList>
    </citation>
    <scope>NUCLEOTIDE SEQUENCE [LARGE SCALE GENOMIC DNA]</scope>
    <source>
        <strain evidence="2 3">KUC8140</strain>
    </source>
</reference>
<gene>
    <name evidence="2" type="ORF">SCHPADRAFT_975816</name>
</gene>
<protein>
    <submittedName>
        <fullName evidence="2">Uncharacterized protein</fullName>
    </submittedName>
</protein>
<dbReference type="InParanoid" id="A0A0H2RGV6"/>
<dbReference type="Proteomes" id="UP000053477">
    <property type="component" value="Unassembled WGS sequence"/>
</dbReference>
<proteinExistence type="predicted"/>
<feature type="region of interest" description="Disordered" evidence="1">
    <location>
        <begin position="274"/>
        <end position="294"/>
    </location>
</feature>
<accession>A0A0H2RGV6</accession>
<evidence type="ECO:0000256" key="1">
    <source>
        <dbReference type="SAM" id="MobiDB-lite"/>
    </source>
</evidence>
<dbReference type="AlphaFoldDB" id="A0A0H2RGV6"/>
<organism evidence="2 3">
    <name type="scientific">Schizopora paradoxa</name>
    <dbReference type="NCBI Taxonomy" id="27342"/>
    <lineage>
        <taxon>Eukaryota</taxon>
        <taxon>Fungi</taxon>
        <taxon>Dikarya</taxon>
        <taxon>Basidiomycota</taxon>
        <taxon>Agaricomycotina</taxon>
        <taxon>Agaricomycetes</taxon>
        <taxon>Hymenochaetales</taxon>
        <taxon>Schizoporaceae</taxon>
        <taxon>Schizopora</taxon>
    </lineage>
</organism>
<keyword evidence="3" id="KW-1185">Reference proteome</keyword>
<dbReference type="EMBL" id="KQ086008">
    <property type="protein sequence ID" value="KLO11110.1"/>
    <property type="molecule type" value="Genomic_DNA"/>
</dbReference>
<evidence type="ECO:0000313" key="3">
    <source>
        <dbReference type="Proteomes" id="UP000053477"/>
    </source>
</evidence>
<sequence length="294" mass="33790">MLSPSLTMKRGAQFTFKAFWMSDYLQHLEDLRQLDEEREKMRAWRYCRIPGDENEMRTIQDRQRLRHPLRSKVQSRGVVDIRALEAMVWSPPYFEIDELQEMDEDNETLIAQEQYRKGYQLETKFADENSHIIHYDGHSKSQNTSSSLTANAICEDQQIIQQDSMISSVDSEHYSLPSNTIDASPKFFNSSYHPQYGNGDVLGDAKTSSNSGLLSNLSSSSRSVYDVNSPRTSTWSNEIRVDSGNNGALPPVENVHEAPMISLHELFLRDEREKAKKRKDLQSHPFFGSDNSTQ</sequence>
<evidence type="ECO:0000313" key="2">
    <source>
        <dbReference type="EMBL" id="KLO11110.1"/>
    </source>
</evidence>